<evidence type="ECO:0000313" key="2">
    <source>
        <dbReference type="Proteomes" id="UP000299102"/>
    </source>
</evidence>
<dbReference type="EMBL" id="BGZK01000023">
    <property type="protein sequence ID" value="GBP06893.1"/>
    <property type="molecule type" value="Genomic_DNA"/>
</dbReference>
<dbReference type="OrthoDB" id="10063284at2759"/>
<dbReference type="AlphaFoldDB" id="A0A4C1SXB1"/>
<keyword evidence="2" id="KW-1185">Reference proteome</keyword>
<sequence length="103" mass="12303">MTHYLGDQIQNEIIDLLGTTKKLYLEQRESKYFSIMIENNPITDEHFERVLEEATNVARDLNVETDFPPIDTIRPRRKPTQFQYEQSDEVLHDPKTKYKVEVF</sequence>
<evidence type="ECO:0000313" key="1">
    <source>
        <dbReference type="EMBL" id="GBP06893.1"/>
    </source>
</evidence>
<accession>A0A4C1SXB1</accession>
<gene>
    <name evidence="1" type="ORF">EVAR_92785_1</name>
</gene>
<protein>
    <submittedName>
        <fullName evidence="1">Uncharacterized protein</fullName>
    </submittedName>
</protein>
<reference evidence="1 2" key="1">
    <citation type="journal article" date="2019" name="Commun. Biol.">
        <title>The bagworm genome reveals a unique fibroin gene that provides high tensile strength.</title>
        <authorList>
            <person name="Kono N."/>
            <person name="Nakamura H."/>
            <person name="Ohtoshi R."/>
            <person name="Tomita M."/>
            <person name="Numata K."/>
            <person name="Arakawa K."/>
        </authorList>
    </citation>
    <scope>NUCLEOTIDE SEQUENCE [LARGE SCALE GENOMIC DNA]</scope>
</reference>
<organism evidence="1 2">
    <name type="scientific">Eumeta variegata</name>
    <name type="common">Bagworm moth</name>
    <name type="synonym">Eumeta japonica</name>
    <dbReference type="NCBI Taxonomy" id="151549"/>
    <lineage>
        <taxon>Eukaryota</taxon>
        <taxon>Metazoa</taxon>
        <taxon>Ecdysozoa</taxon>
        <taxon>Arthropoda</taxon>
        <taxon>Hexapoda</taxon>
        <taxon>Insecta</taxon>
        <taxon>Pterygota</taxon>
        <taxon>Neoptera</taxon>
        <taxon>Endopterygota</taxon>
        <taxon>Lepidoptera</taxon>
        <taxon>Glossata</taxon>
        <taxon>Ditrysia</taxon>
        <taxon>Tineoidea</taxon>
        <taxon>Psychidae</taxon>
        <taxon>Oiketicinae</taxon>
        <taxon>Eumeta</taxon>
    </lineage>
</organism>
<proteinExistence type="predicted"/>
<comment type="caution">
    <text evidence="1">The sequence shown here is derived from an EMBL/GenBank/DDBJ whole genome shotgun (WGS) entry which is preliminary data.</text>
</comment>
<name>A0A4C1SXB1_EUMVA</name>
<dbReference type="Proteomes" id="UP000299102">
    <property type="component" value="Unassembled WGS sequence"/>
</dbReference>